<sequence length="41" mass="5026">PPKWIALNQRLMDELEIPEDLREGFWWRNAAKWLDMENELA</sequence>
<proteinExistence type="predicted"/>
<gene>
    <name evidence="1" type="ORF">LCGC14_2658430</name>
</gene>
<reference evidence="1" key="1">
    <citation type="journal article" date="2015" name="Nature">
        <title>Complex archaea that bridge the gap between prokaryotes and eukaryotes.</title>
        <authorList>
            <person name="Spang A."/>
            <person name="Saw J.H."/>
            <person name="Jorgensen S.L."/>
            <person name="Zaremba-Niedzwiedzka K."/>
            <person name="Martijn J."/>
            <person name="Lind A.E."/>
            <person name="van Eijk R."/>
            <person name="Schleper C."/>
            <person name="Guy L."/>
            <person name="Ettema T.J."/>
        </authorList>
    </citation>
    <scope>NUCLEOTIDE SEQUENCE</scope>
</reference>
<dbReference type="AlphaFoldDB" id="A0A0F9AF33"/>
<accession>A0A0F9AF33</accession>
<dbReference type="EMBL" id="LAZR01046295">
    <property type="protein sequence ID" value="KKK96870.1"/>
    <property type="molecule type" value="Genomic_DNA"/>
</dbReference>
<evidence type="ECO:0000313" key="1">
    <source>
        <dbReference type="EMBL" id="KKK96870.1"/>
    </source>
</evidence>
<organism evidence="1">
    <name type="scientific">marine sediment metagenome</name>
    <dbReference type="NCBI Taxonomy" id="412755"/>
    <lineage>
        <taxon>unclassified sequences</taxon>
        <taxon>metagenomes</taxon>
        <taxon>ecological metagenomes</taxon>
    </lineage>
</organism>
<evidence type="ECO:0008006" key="2">
    <source>
        <dbReference type="Google" id="ProtNLM"/>
    </source>
</evidence>
<feature type="non-terminal residue" evidence="1">
    <location>
        <position position="1"/>
    </location>
</feature>
<protein>
    <recommendedName>
        <fullName evidence="2">Amidohydrolase-related domain-containing protein</fullName>
    </recommendedName>
</protein>
<comment type="caution">
    <text evidence="1">The sequence shown here is derived from an EMBL/GenBank/DDBJ whole genome shotgun (WGS) entry which is preliminary data.</text>
</comment>
<name>A0A0F9AF33_9ZZZZ</name>